<dbReference type="GO" id="GO:0005960">
    <property type="term" value="C:glycine cleavage complex"/>
    <property type="evidence" value="ECO:0007669"/>
    <property type="project" value="InterPro"/>
</dbReference>
<comment type="function">
    <text evidence="3">The glycine cleavage system catalyzes the degradation of glycine. The H protein shuttles the methylamine group of glycine from the P protein to the T protein.</text>
</comment>
<evidence type="ECO:0000256" key="2">
    <source>
        <dbReference type="ARBA" id="ARBA00022823"/>
    </source>
</evidence>
<dbReference type="PANTHER" id="PTHR11715">
    <property type="entry name" value="GLYCINE CLEAVAGE SYSTEM H PROTEIN"/>
    <property type="match status" value="1"/>
</dbReference>
<dbReference type="GO" id="GO:0009249">
    <property type="term" value="P:protein lipoylation"/>
    <property type="evidence" value="ECO:0007669"/>
    <property type="project" value="TreeGrafter"/>
</dbReference>
<dbReference type="NCBIfam" id="NF002270">
    <property type="entry name" value="PRK01202.1"/>
    <property type="match status" value="1"/>
</dbReference>
<dbReference type="SUPFAM" id="SSF51230">
    <property type="entry name" value="Single hybrid motif"/>
    <property type="match status" value="1"/>
</dbReference>
<comment type="caution">
    <text evidence="6">The sequence shown here is derived from an EMBL/GenBank/DDBJ whole genome shotgun (WGS) entry which is preliminary data.</text>
</comment>
<dbReference type="InterPro" id="IPR000089">
    <property type="entry name" value="Biotin_lipoyl"/>
</dbReference>
<dbReference type="PROSITE" id="PS00189">
    <property type="entry name" value="LIPOYL"/>
    <property type="match status" value="1"/>
</dbReference>
<evidence type="ECO:0000256" key="4">
    <source>
        <dbReference type="PIRSR" id="PIRSR617453-50"/>
    </source>
</evidence>
<dbReference type="InterPro" id="IPR002930">
    <property type="entry name" value="GCV_H"/>
</dbReference>
<comment type="cofactor">
    <cofactor evidence="3">
        <name>(R)-lipoate</name>
        <dbReference type="ChEBI" id="CHEBI:83088"/>
    </cofactor>
    <text evidence="3">Binds 1 lipoyl cofactor covalently.</text>
</comment>
<dbReference type="Proteomes" id="UP000661858">
    <property type="component" value="Unassembled WGS sequence"/>
</dbReference>
<dbReference type="RefSeq" id="WP_201830441.1">
    <property type="nucleotide sequence ID" value="NZ_JAERRK010000001.1"/>
</dbReference>
<feature type="domain" description="Lipoyl-binding" evidence="5">
    <location>
        <begin position="23"/>
        <end position="105"/>
    </location>
</feature>
<gene>
    <name evidence="3 6" type="primary">gcvH</name>
    <name evidence="6" type="ORF">JK359_00530</name>
</gene>
<dbReference type="GO" id="GO:0005829">
    <property type="term" value="C:cytosol"/>
    <property type="evidence" value="ECO:0007669"/>
    <property type="project" value="TreeGrafter"/>
</dbReference>
<dbReference type="CDD" id="cd06848">
    <property type="entry name" value="GCS_H"/>
    <property type="match status" value="1"/>
</dbReference>
<dbReference type="PANTHER" id="PTHR11715:SF3">
    <property type="entry name" value="GLYCINE CLEAVAGE SYSTEM H PROTEIN-RELATED"/>
    <property type="match status" value="1"/>
</dbReference>
<keyword evidence="7" id="KW-1185">Reference proteome</keyword>
<comment type="subunit">
    <text evidence="3">The glycine cleavage system is composed of four proteins: P, T, L and H.</text>
</comment>
<name>A0A937EE62_9ACTN</name>
<protein>
    <recommendedName>
        <fullName evidence="3">Glycine cleavage system H protein</fullName>
    </recommendedName>
</protein>
<dbReference type="InterPro" id="IPR011053">
    <property type="entry name" value="Single_hybrid_motif"/>
</dbReference>
<proteinExistence type="inferred from homology"/>
<evidence type="ECO:0000313" key="6">
    <source>
        <dbReference type="EMBL" id="MBL1080474.1"/>
    </source>
</evidence>
<evidence type="ECO:0000313" key="7">
    <source>
        <dbReference type="Proteomes" id="UP000661858"/>
    </source>
</evidence>
<sequence>MANIPENLQYTREHEWLMPQSPTARVGITDFAQRQLGDIVFVELPRPGDRFEAGEPFGTVESVKSVTELYLPVAGTVTEVNTALNDSPEDCNTDPYGDGWLIEIQPSAPAELKNLLTPKQYQDYIAEESG</sequence>
<dbReference type="Pfam" id="PF01597">
    <property type="entry name" value="GCV_H"/>
    <property type="match status" value="1"/>
</dbReference>
<organism evidence="6 7">
    <name type="scientific">Streptomyces actinomycinicus</name>
    <dbReference type="NCBI Taxonomy" id="1695166"/>
    <lineage>
        <taxon>Bacteria</taxon>
        <taxon>Bacillati</taxon>
        <taxon>Actinomycetota</taxon>
        <taxon>Actinomycetes</taxon>
        <taxon>Kitasatosporales</taxon>
        <taxon>Streptomycetaceae</taxon>
        <taxon>Streptomyces</taxon>
    </lineage>
</organism>
<dbReference type="GO" id="GO:0019464">
    <property type="term" value="P:glycine decarboxylation via glycine cleavage system"/>
    <property type="evidence" value="ECO:0007669"/>
    <property type="project" value="UniProtKB-UniRule"/>
</dbReference>
<dbReference type="AlphaFoldDB" id="A0A937EE62"/>
<reference evidence="6" key="1">
    <citation type="submission" date="2021-01" db="EMBL/GenBank/DDBJ databases">
        <title>WGS of actinomycetes isolated from Thailand.</title>
        <authorList>
            <person name="Thawai C."/>
        </authorList>
    </citation>
    <scope>NUCLEOTIDE SEQUENCE</scope>
    <source>
        <strain evidence="6">RCU-197</strain>
    </source>
</reference>
<accession>A0A937EE62</accession>
<dbReference type="Gene3D" id="2.40.50.100">
    <property type="match status" value="1"/>
</dbReference>
<comment type="similarity">
    <text evidence="1 3">Belongs to the GcvH family.</text>
</comment>
<dbReference type="EMBL" id="JAERRK010000001">
    <property type="protein sequence ID" value="MBL1080474.1"/>
    <property type="molecule type" value="Genomic_DNA"/>
</dbReference>
<dbReference type="NCBIfam" id="TIGR00527">
    <property type="entry name" value="gcvH"/>
    <property type="match status" value="1"/>
</dbReference>
<dbReference type="InterPro" id="IPR033753">
    <property type="entry name" value="GCV_H/Fam206"/>
</dbReference>
<dbReference type="PROSITE" id="PS50968">
    <property type="entry name" value="BIOTINYL_LIPOYL"/>
    <property type="match status" value="1"/>
</dbReference>
<dbReference type="InterPro" id="IPR017453">
    <property type="entry name" value="GCV_H_sub"/>
</dbReference>
<feature type="modified residue" description="N6-lipoyllysine" evidence="3 4">
    <location>
        <position position="64"/>
    </location>
</feature>
<dbReference type="InterPro" id="IPR003016">
    <property type="entry name" value="2-oxoA_DH_lipoyl-BS"/>
</dbReference>
<evidence type="ECO:0000259" key="5">
    <source>
        <dbReference type="PROSITE" id="PS50968"/>
    </source>
</evidence>
<evidence type="ECO:0000256" key="3">
    <source>
        <dbReference type="HAMAP-Rule" id="MF_00272"/>
    </source>
</evidence>
<keyword evidence="2 3" id="KW-0450">Lipoyl</keyword>
<dbReference type="HAMAP" id="MF_00272">
    <property type="entry name" value="GcvH"/>
    <property type="match status" value="1"/>
</dbReference>
<evidence type="ECO:0000256" key="1">
    <source>
        <dbReference type="ARBA" id="ARBA00009249"/>
    </source>
</evidence>